<organism evidence="6 7">
    <name type="scientific">Bacillus glycinifermentans</name>
    <dbReference type="NCBI Taxonomy" id="1664069"/>
    <lineage>
        <taxon>Bacteria</taxon>
        <taxon>Bacillati</taxon>
        <taxon>Bacillota</taxon>
        <taxon>Bacilli</taxon>
        <taxon>Bacillales</taxon>
        <taxon>Bacillaceae</taxon>
        <taxon>Bacillus</taxon>
    </lineage>
</organism>
<evidence type="ECO:0000313" key="6">
    <source>
        <dbReference type="EMBL" id="QAT65771.1"/>
    </source>
</evidence>
<dbReference type="Gene3D" id="1.10.10.10">
    <property type="entry name" value="Winged helix-like DNA-binding domain superfamily/Winged helix DNA-binding domain"/>
    <property type="match status" value="1"/>
</dbReference>
<evidence type="ECO:0000256" key="2">
    <source>
        <dbReference type="ARBA" id="ARBA00023015"/>
    </source>
</evidence>
<comment type="similarity">
    <text evidence="1">Belongs to the LysR transcriptional regulatory family.</text>
</comment>
<dbReference type="InterPro" id="IPR000847">
    <property type="entry name" value="LysR_HTH_N"/>
</dbReference>
<dbReference type="GeneID" id="82853633"/>
<proteinExistence type="inferred from homology"/>
<dbReference type="KEGG" id="bgy:BGLY_2621"/>
<dbReference type="Proteomes" id="UP000288675">
    <property type="component" value="Chromosome"/>
</dbReference>
<keyword evidence="2" id="KW-0805">Transcription regulation</keyword>
<sequence>MDIRQLSYFMEVAKSKSFSKASQSLHLSQPTLSKMVKSLEEELEVELLDRSARHSELTDAGEIVFDHAEKIFDILTDLNSHLYDMINLKRGKIKIGLPPVIGVLFFQKIIKGFKELFPDITIELVEHGANKVKQMVEEGKLDFGVVMLPVDQELFNIIPLTSEELMLFVHHSHHLANKSEISINDIKEEPIILFSQDFTLHDRIIQECSYAGFSPKISYKSSQWDFISDMVEHNLGVTFFPQSIVRKINQDKIKAIPITTPKIPWSLGIILKKEKYISYATKAFLDYISKITL</sequence>
<dbReference type="EMBL" id="CP035232">
    <property type="protein sequence ID" value="QAT65771.1"/>
    <property type="molecule type" value="Genomic_DNA"/>
</dbReference>
<dbReference type="SUPFAM" id="SSF53850">
    <property type="entry name" value="Periplasmic binding protein-like II"/>
    <property type="match status" value="1"/>
</dbReference>
<accession>A0AAJ4D364</accession>
<gene>
    <name evidence="6" type="ORF">EQZ20_13230</name>
</gene>
<dbReference type="InterPro" id="IPR050950">
    <property type="entry name" value="HTH-type_LysR_regulators"/>
</dbReference>
<dbReference type="PANTHER" id="PTHR30419:SF8">
    <property type="entry name" value="NITROGEN ASSIMILATION TRANSCRIPTIONAL ACTIVATOR-RELATED"/>
    <property type="match status" value="1"/>
</dbReference>
<protein>
    <submittedName>
        <fullName evidence="6">LysR family transcriptional regulator</fullName>
    </submittedName>
</protein>
<dbReference type="InterPro" id="IPR036388">
    <property type="entry name" value="WH-like_DNA-bd_sf"/>
</dbReference>
<dbReference type="CDD" id="cd08438">
    <property type="entry name" value="PBP2_CidR"/>
    <property type="match status" value="1"/>
</dbReference>
<dbReference type="PROSITE" id="PS50931">
    <property type="entry name" value="HTH_LYSR"/>
    <property type="match status" value="1"/>
</dbReference>
<evidence type="ECO:0000256" key="3">
    <source>
        <dbReference type="ARBA" id="ARBA00023125"/>
    </source>
</evidence>
<feature type="domain" description="HTH lysR-type" evidence="5">
    <location>
        <begin position="1"/>
        <end position="58"/>
    </location>
</feature>
<name>A0AAJ4D364_9BACI</name>
<evidence type="ECO:0000256" key="4">
    <source>
        <dbReference type="ARBA" id="ARBA00023163"/>
    </source>
</evidence>
<dbReference type="InterPro" id="IPR036390">
    <property type="entry name" value="WH_DNA-bd_sf"/>
</dbReference>
<dbReference type="FunFam" id="1.10.10.10:FF:000001">
    <property type="entry name" value="LysR family transcriptional regulator"/>
    <property type="match status" value="1"/>
</dbReference>
<evidence type="ECO:0000256" key="1">
    <source>
        <dbReference type="ARBA" id="ARBA00009437"/>
    </source>
</evidence>
<keyword evidence="4" id="KW-0804">Transcription</keyword>
<evidence type="ECO:0000259" key="5">
    <source>
        <dbReference type="PROSITE" id="PS50931"/>
    </source>
</evidence>
<dbReference type="RefSeq" id="WP_046130794.1">
    <property type="nucleotide sequence ID" value="NZ_CP035232.1"/>
</dbReference>
<dbReference type="AlphaFoldDB" id="A0AAJ4D364"/>
<dbReference type="GO" id="GO:0003677">
    <property type="term" value="F:DNA binding"/>
    <property type="evidence" value="ECO:0007669"/>
    <property type="project" value="UniProtKB-KW"/>
</dbReference>
<dbReference type="InterPro" id="IPR005119">
    <property type="entry name" value="LysR_subst-bd"/>
</dbReference>
<dbReference type="GO" id="GO:0005829">
    <property type="term" value="C:cytosol"/>
    <property type="evidence" value="ECO:0007669"/>
    <property type="project" value="TreeGrafter"/>
</dbReference>
<dbReference type="GO" id="GO:0003700">
    <property type="term" value="F:DNA-binding transcription factor activity"/>
    <property type="evidence" value="ECO:0007669"/>
    <property type="project" value="InterPro"/>
</dbReference>
<dbReference type="SUPFAM" id="SSF46785">
    <property type="entry name" value="Winged helix' DNA-binding domain"/>
    <property type="match status" value="1"/>
</dbReference>
<evidence type="ECO:0000313" key="7">
    <source>
        <dbReference type="Proteomes" id="UP000288675"/>
    </source>
</evidence>
<dbReference type="Gene3D" id="3.40.190.290">
    <property type="match status" value="1"/>
</dbReference>
<dbReference type="Pfam" id="PF00126">
    <property type="entry name" value="HTH_1"/>
    <property type="match status" value="1"/>
</dbReference>
<reference evidence="6 7" key="1">
    <citation type="submission" date="2019-01" db="EMBL/GenBank/DDBJ databases">
        <title>Genome sequence of Bacillus glycinifermentans SRCM103574.</title>
        <authorList>
            <person name="Kong H.-J."/>
            <person name="Jeong S.-Y."/>
            <person name="Jeong D.-Y."/>
        </authorList>
    </citation>
    <scope>NUCLEOTIDE SEQUENCE [LARGE SCALE GENOMIC DNA]</scope>
    <source>
        <strain evidence="6 7">SRCM103574</strain>
    </source>
</reference>
<dbReference type="PANTHER" id="PTHR30419">
    <property type="entry name" value="HTH-TYPE TRANSCRIPTIONAL REGULATOR YBHD"/>
    <property type="match status" value="1"/>
</dbReference>
<dbReference type="PRINTS" id="PR00039">
    <property type="entry name" value="HTHLYSR"/>
</dbReference>
<dbReference type="Pfam" id="PF03466">
    <property type="entry name" value="LysR_substrate"/>
    <property type="match status" value="1"/>
</dbReference>
<keyword evidence="3" id="KW-0238">DNA-binding</keyword>